<dbReference type="Proteomes" id="UP000239861">
    <property type="component" value="Unassembled WGS sequence"/>
</dbReference>
<gene>
    <name evidence="2" type="ORF">B0F89_105116</name>
</gene>
<feature type="signal peptide" evidence="1">
    <location>
        <begin position="1"/>
        <end position="18"/>
    </location>
</feature>
<dbReference type="AlphaFoldDB" id="A0AB36ZX23"/>
<sequence length="136" mass="15772">MKNLILTILIIFIFNACSTTPNENITYKNSFFIYDKSTSLTKNDIKSITYKKALINPKNENLYNVIIIFNKTGYAKLHELFKQSEGKSFGIIVNNNLIQFGTKILTNFFQEASKEEKKLILQYKKEDAILLLKSFE</sequence>
<evidence type="ECO:0008006" key="4">
    <source>
        <dbReference type="Google" id="ProtNLM"/>
    </source>
</evidence>
<proteinExistence type="predicted"/>
<name>A0AB36ZX23_9BACT</name>
<reference evidence="2 3" key="1">
    <citation type="submission" date="2018-02" db="EMBL/GenBank/DDBJ databases">
        <title>Subsurface microbial communities from deep shales in Ohio and West Virginia, USA.</title>
        <authorList>
            <person name="Wrighton K."/>
        </authorList>
    </citation>
    <scope>NUCLEOTIDE SEQUENCE [LARGE SCALE GENOMIC DNA]</scope>
    <source>
        <strain evidence="2 3">MARC-MIP3H16</strain>
    </source>
</reference>
<evidence type="ECO:0000256" key="1">
    <source>
        <dbReference type="SAM" id="SignalP"/>
    </source>
</evidence>
<comment type="caution">
    <text evidence="2">The sequence shown here is derived from an EMBL/GenBank/DDBJ whole genome shotgun (WGS) entry which is preliminary data.</text>
</comment>
<protein>
    <recommendedName>
        <fullName evidence="4">Lipoprotein</fullName>
    </recommendedName>
</protein>
<evidence type="ECO:0000313" key="3">
    <source>
        <dbReference type="Proteomes" id="UP000239861"/>
    </source>
</evidence>
<organism evidence="2 3">
    <name type="scientific">Malaciobacter marinus</name>
    <dbReference type="NCBI Taxonomy" id="505249"/>
    <lineage>
        <taxon>Bacteria</taxon>
        <taxon>Pseudomonadati</taxon>
        <taxon>Campylobacterota</taxon>
        <taxon>Epsilonproteobacteria</taxon>
        <taxon>Campylobacterales</taxon>
        <taxon>Arcobacteraceae</taxon>
        <taxon>Malaciobacter</taxon>
    </lineage>
</organism>
<keyword evidence="1" id="KW-0732">Signal</keyword>
<dbReference type="EMBL" id="PTIW01000005">
    <property type="protein sequence ID" value="PPK62183.1"/>
    <property type="molecule type" value="Genomic_DNA"/>
</dbReference>
<dbReference type="RefSeq" id="WP_104411916.1">
    <property type="nucleotide sequence ID" value="NZ_PTIW01000005.1"/>
</dbReference>
<accession>A0AB36ZX23</accession>
<feature type="chain" id="PRO_5044256457" description="Lipoprotein" evidence="1">
    <location>
        <begin position="19"/>
        <end position="136"/>
    </location>
</feature>
<evidence type="ECO:0000313" key="2">
    <source>
        <dbReference type="EMBL" id="PPK62183.1"/>
    </source>
</evidence>